<evidence type="ECO:0000256" key="4">
    <source>
        <dbReference type="ARBA" id="ARBA00007637"/>
    </source>
</evidence>
<dbReference type="CDD" id="cd05247">
    <property type="entry name" value="UDP_G4E_1_SDR_e"/>
    <property type="match status" value="1"/>
</dbReference>
<evidence type="ECO:0000256" key="10">
    <source>
        <dbReference type="RuleBase" id="RU366046"/>
    </source>
</evidence>
<comment type="pathway">
    <text evidence="3 10">Carbohydrate metabolism; galactose metabolism.</text>
</comment>
<evidence type="ECO:0000256" key="9">
    <source>
        <dbReference type="ARBA" id="ARBA00023277"/>
    </source>
</evidence>
<comment type="subunit">
    <text evidence="10">Homodimer.</text>
</comment>
<keyword evidence="8 10" id="KW-0413">Isomerase</keyword>
<dbReference type="Pfam" id="PF01370">
    <property type="entry name" value="Epimerase"/>
    <property type="match status" value="1"/>
</dbReference>
<sequence>MPRRFLVTGGAGFVGSHLVAALLARGDDVVVFDNLRTGHRGAVLPGAGFVQADLADAGAIDAMLAGGRWDAVFHFASLSLVGDSMREPMHYLAENSGNGLRLIDACIRHGVTRFVLSSTAALFGHPERIPIDEAARIDPGSPYGESKWMLERALLWADRIHGLRSAVLRYFNAAGADPDGRLGEDHRPETHLIPLVIDAALGRRPEIAVFGTDYDTPDGTCIRDYIHVTDLADAHLLALDRLDGGSVTYNLGSSHGHSVLEVIRAVERVTGRPVPVRLAGRRPGDPAALVAASARIARETGWTPRFQELDAIVRTALRWREAHPHGYAT</sequence>
<evidence type="ECO:0000256" key="5">
    <source>
        <dbReference type="ARBA" id="ARBA00013189"/>
    </source>
</evidence>
<dbReference type="Gene3D" id="3.90.25.10">
    <property type="entry name" value="UDP-galactose 4-epimerase, domain 1"/>
    <property type="match status" value="1"/>
</dbReference>
<keyword evidence="9 10" id="KW-0119">Carbohydrate metabolism</keyword>
<organism evidence="12 13">
    <name type="scientific">Limobrevibacterium gyesilva</name>
    <dbReference type="NCBI Taxonomy" id="2991712"/>
    <lineage>
        <taxon>Bacteria</taxon>
        <taxon>Pseudomonadati</taxon>
        <taxon>Pseudomonadota</taxon>
        <taxon>Alphaproteobacteria</taxon>
        <taxon>Acetobacterales</taxon>
        <taxon>Acetobacteraceae</taxon>
        <taxon>Limobrevibacterium</taxon>
    </lineage>
</organism>
<dbReference type="InterPro" id="IPR001509">
    <property type="entry name" value="Epimerase_deHydtase"/>
</dbReference>
<reference evidence="12" key="2">
    <citation type="submission" date="2022-10" db="EMBL/GenBank/DDBJ databases">
        <authorList>
            <person name="Trinh H.N."/>
        </authorList>
    </citation>
    <scope>NUCLEOTIDE SEQUENCE</scope>
    <source>
        <strain evidence="12">RN2-1</strain>
    </source>
</reference>
<dbReference type="FunFam" id="3.90.25.10:FF:000028">
    <property type="entry name" value="UDP-glucose 4-epimerase GalE"/>
    <property type="match status" value="1"/>
</dbReference>
<dbReference type="GO" id="GO:0003978">
    <property type="term" value="F:UDP-glucose 4-epimerase activity"/>
    <property type="evidence" value="ECO:0007669"/>
    <property type="project" value="UniProtKB-UniRule"/>
</dbReference>
<dbReference type="PANTHER" id="PTHR43725">
    <property type="entry name" value="UDP-GLUCOSE 4-EPIMERASE"/>
    <property type="match status" value="1"/>
</dbReference>
<dbReference type="GO" id="GO:0033499">
    <property type="term" value="P:galactose catabolic process via UDP-galactose, Leloir pathway"/>
    <property type="evidence" value="ECO:0007669"/>
    <property type="project" value="TreeGrafter"/>
</dbReference>
<protein>
    <recommendedName>
        <fullName evidence="6 10">UDP-glucose 4-epimerase</fullName>
        <ecNumber evidence="5 10">5.1.3.2</ecNumber>
    </recommendedName>
</protein>
<comment type="catalytic activity">
    <reaction evidence="1 10">
        <text>UDP-alpha-D-glucose = UDP-alpha-D-galactose</text>
        <dbReference type="Rhea" id="RHEA:22168"/>
        <dbReference type="ChEBI" id="CHEBI:58885"/>
        <dbReference type="ChEBI" id="CHEBI:66914"/>
        <dbReference type="EC" id="5.1.3.2"/>
    </reaction>
</comment>
<dbReference type="EMBL" id="JAPDNT010000002">
    <property type="protein sequence ID" value="MCW3473876.1"/>
    <property type="molecule type" value="Genomic_DNA"/>
</dbReference>
<evidence type="ECO:0000256" key="6">
    <source>
        <dbReference type="ARBA" id="ARBA00018569"/>
    </source>
</evidence>
<dbReference type="PANTHER" id="PTHR43725:SF53">
    <property type="entry name" value="UDP-ARABINOSE 4-EPIMERASE 1"/>
    <property type="match status" value="1"/>
</dbReference>
<dbReference type="EC" id="5.1.3.2" evidence="5 10"/>
<evidence type="ECO:0000256" key="3">
    <source>
        <dbReference type="ARBA" id="ARBA00004947"/>
    </source>
</evidence>
<comment type="similarity">
    <text evidence="4 10">Belongs to the NAD(P)-dependent epimerase/dehydratase family.</text>
</comment>
<dbReference type="RefSeq" id="WP_264712493.1">
    <property type="nucleotide sequence ID" value="NZ_JAPDNT010000002.1"/>
</dbReference>
<dbReference type="InterPro" id="IPR005886">
    <property type="entry name" value="UDP_G4E"/>
</dbReference>
<comment type="cofactor">
    <cofactor evidence="2 10">
        <name>NAD(+)</name>
        <dbReference type="ChEBI" id="CHEBI:57540"/>
    </cofactor>
</comment>
<dbReference type="SUPFAM" id="SSF51735">
    <property type="entry name" value="NAD(P)-binding Rossmann-fold domains"/>
    <property type="match status" value="1"/>
</dbReference>
<evidence type="ECO:0000313" key="12">
    <source>
        <dbReference type="EMBL" id="MCW3473876.1"/>
    </source>
</evidence>
<evidence type="ECO:0000256" key="8">
    <source>
        <dbReference type="ARBA" id="ARBA00023235"/>
    </source>
</evidence>
<reference evidence="12" key="1">
    <citation type="submission" date="2022-09" db="EMBL/GenBank/DDBJ databases">
        <title>Rhodovastum sp. nov. RN2-1 isolated from soil in Seongnam, South Korea.</title>
        <authorList>
            <person name="Le N.T."/>
        </authorList>
    </citation>
    <scope>NUCLEOTIDE SEQUENCE</scope>
    <source>
        <strain evidence="12">RN2-1</strain>
    </source>
</reference>
<evidence type="ECO:0000256" key="1">
    <source>
        <dbReference type="ARBA" id="ARBA00000083"/>
    </source>
</evidence>
<keyword evidence="13" id="KW-1185">Reference proteome</keyword>
<evidence type="ECO:0000256" key="2">
    <source>
        <dbReference type="ARBA" id="ARBA00001911"/>
    </source>
</evidence>
<proteinExistence type="inferred from homology"/>
<dbReference type="InterPro" id="IPR036291">
    <property type="entry name" value="NAD(P)-bd_dom_sf"/>
</dbReference>
<comment type="caution">
    <text evidence="12">The sequence shown here is derived from an EMBL/GenBank/DDBJ whole genome shotgun (WGS) entry which is preliminary data.</text>
</comment>
<evidence type="ECO:0000256" key="7">
    <source>
        <dbReference type="ARBA" id="ARBA00023027"/>
    </source>
</evidence>
<dbReference type="AlphaFoldDB" id="A0AA41YK90"/>
<feature type="domain" description="NAD-dependent epimerase/dehydratase" evidence="11">
    <location>
        <begin position="6"/>
        <end position="252"/>
    </location>
</feature>
<keyword evidence="7 10" id="KW-0520">NAD</keyword>
<dbReference type="Proteomes" id="UP001165679">
    <property type="component" value="Unassembled WGS sequence"/>
</dbReference>
<dbReference type="NCBIfam" id="TIGR01179">
    <property type="entry name" value="galE"/>
    <property type="match status" value="1"/>
</dbReference>
<evidence type="ECO:0000313" key="13">
    <source>
        <dbReference type="Proteomes" id="UP001165679"/>
    </source>
</evidence>
<name>A0AA41YK90_9PROT</name>
<accession>A0AA41YK90</accession>
<dbReference type="Gene3D" id="3.40.50.720">
    <property type="entry name" value="NAD(P)-binding Rossmann-like Domain"/>
    <property type="match status" value="1"/>
</dbReference>
<gene>
    <name evidence="12" type="primary">galE</name>
    <name evidence="12" type="ORF">OL599_04735</name>
</gene>
<evidence type="ECO:0000259" key="11">
    <source>
        <dbReference type="Pfam" id="PF01370"/>
    </source>
</evidence>